<dbReference type="AlphaFoldDB" id="A0A0J8GD55"/>
<dbReference type="PATRIC" id="fig|1430899.3.peg.1972"/>
<evidence type="ECO:0000313" key="2">
    <source>
        <dbReference type="Proteomes" id="UP000052258"/>
    </source>
</evidence>
<dbReference type="Proteomes" id="UP000052258">
    <property type="component" value="Unassembled WGS sequence"/>
</dbReference>
<organism evidence="1 2">
    <name type="scientific">Listeria fleischmannii 1991</name>
    <dbReference type="NCBI Taxonomy" id="1430899"/>
    <lineage>
        <taxon>Bacteria</taxon>
        <taxon>Bacillati</taxon>
        <taxon>Bacillota</taxon>
        <taxon>Bacilli</taxon>
        <taxon>Bacillales</taxon>
        <taxon>Listeriaceae</taxon>
        <taxon>Listeria</taxon>
    </lineage>
</organism>
<accession>A0A0J8GD55</accession>
<comment type="caution">
    <text evidence="1">The sequence shown here is derived from an EMBL/GenBank/DDBJ whole genome shotgun (WGS) entry which is preliminary data.</text>
</comment>
<reference evidence="1 2" key="1">
    <citation type="journal article" date="2015" name="Genome Biol. Evol.">
        <title>Comparative Genomics of Listeria Sensu Lato: Genus-Wide Differences in Evolutionary Dynamics and the Progressive Gain of Complex, Potentially Pathogenicity-Related Traits through Lateral Gene Transfer.</title>
        <authorList>
            <person name="Chiara M."/>
            <person name="Caruso M."/>
            <person name="D'Erchia A.M."/>
            <person name="Manzari C."/>
            <person name="Fraccalvieri R."/>
            <person name="Goffredo E."/>
            <person name="Latorre L."/>
            <person name="Miccolupo A."/>
            <person name="Padalino I."/>
            <person name="Santagada G."/>
            <person name="Chiocco D."/>
            <person name="Pesole G."/>
            <person name="Horner D.S."/>
            <person name="Parisi A."/>
        </authorList>
    </citation>
    <scope>NUCLEOTIDE SEQUENCE [LARGE SCALE GENOMIC DNA]</scope>
    <source>
        <strain evidence="1 2">1991</strain>
    </source>
</reference>
<sequence>MSTGTEALTTKIAVCQQSESSRNGYFFYKYLLKNEQNHV</sequence>
<name>A0A0J8GD55_9LIST</name>
<proteinExistence type="predicted"/>
<gene>
    <name evidence="1" type="ORF">X560_1929</name>
</gene>
<evidence type="ECO:0000313" key="1">
    <source>
        <dbReference type="EMBL" id="KMT58713.1"/>
    </source>
</evidence>
<protein>
    <submittedName>
        <fullName evidence="1">Uncharacterized protein</fullName>
    </submittedName>
</protein>
<keyword evidence="2" id="KW-1185">Reference proteome</keyword>
<dbReference type="EMBL" id="AZHO01000024">
    <property type="protein sequence ID" value="KMT58713.1"/>
    <property type="molecule type" value="Genomic_DNA"/>
</dbReference>